<dbReference type="InterPro" id="IPR012854">
    <property type="entry name" value="Cu_amine_oxidase-like_N"/>
</dbReference>
<dbReference type="RefSeq" id="WP_249312831.1">
    <property type="nucleotide sequence ID" value="NZ_JACRSU010000003.1"/>
</dbReference>
<organism evidence="5 6">
    <name type="scientific">Congzhengia minquanensis</name>
    <dbReference type="NCBI Taxonomy" id="2763657"/>
    <lineage>
        <taxon>Bacteria</taxon>
        <taxon>Bacillati</taxon>
        <taxon>Bacillota</taxon>
        <taxon>Clostridia</taxon>
        <taxon>Eubacteriales</taxon>
        <taxon>Oscillospiraceae</taxon>
        <taxon>Congzhengia</taxon>
    </lineage>
</organism>
<name>A0A926DNP3_9FIRM</name>
<feature type="chain" id="PRO_5036863879" evidence="1">
    <location>
        <begin position="23"/>
        <end position="599"/>
    </location>
</feature>
<evidence type="ECO:0000259" key="3">
    <source>
        <dbReference type="Pfam" id="PF07833"/>
    </source>
</evidence>
<feature type="domain" description="Sulfatase-modifying factor enzyme-like" evidence="2">
    <location>
        <begin position="165"/>
        <end position="412"/>
    </location>
</feature>
<gene>
    <name evidence="5" type="ORF">H8698_08670</name>
</gene>
<protein>
    <submittedName>
        <fullName evidence="5">SUMF1/EgtB/PvdO family nonheme iron enzyme</fullName>
    </submittedName>
</protein>
<evidence type="ECO:0000256" key="1">
    <source>
        <dbReference type="SAM" id="SignalP"/>
    </source>
</evidence>
<dbReference type="InterPro" id="IPR016187">
    <property type="entry name" value="CTDL_fold"/>
</dbReference>
<dbReference type="Gene3D" id="3.30.457.10">
    <property type="entry name" value="Copper amine oxidase-like, N-terminal domain"/>
    <property type="match status" value="1"/>
</dbReference>
<dbReference type="PANTHER" id="PTHR39201:SF1">
    <property type="entry name" value="FLAVODOXIN-LIKE DOMAIN-CONTAINING PROTEIN"/>
    <property type="match status" value="1"/>
</dbReference>
<dbReference type="Proteomes" id="UP000611762">
    <property type="component" value="Unassembled WGS sequence"/>
</dbReference>
<feature type="domain" description="Copper amine oxidase-like N-terminal" evidence="3">
    <location>
        <begin position="54"/>
        <end position="152"/>
    </location>
</feature>
<dbReference type="GO" id="GO:0010181">
    <property type="term" value="F:FMN binding"/>
    <property type="evidence" value="ECO:0007669"/>
    <property type="project" value="InterPro"/>
</dbReference>
<dbReference type="InterPro" id="IPR036582">
    <property type="entry name" value="Mao_N_sf"/>
</dbReference>
<dbReference type="Pfam" id="PF12682">
    <property type="entry name" value="Flavodoxin_4"/>
    <property type="match status" value="1"/>
</dbReference>
<dbReference type="InterPro" id="IPR005532">
    <property type="entry name" value="SUMF_dom"/>
</dbReference>
<dbReference type="Gene3D" id="3.40.50.360">
    <property type="match status" value="1"/>
</dbReference>
<evidence type="ECO:0000313" key="5">
    <source>
        <dbReference type="EMBL" id="MBC8541042.1"/>
    </source>
</evidence>
<evidence type="ECO:0000313" key="6">
    <source>
        <dbReference type="Proteomes" id="UP000611762"/>
    </source>
</evidence>
<dbReference type="SUPFAM" id="SSF55383">
    <property type="entry name" value="Copper amine oxidase, domain N"/>
    <property type="match status" value="1"/>
</dbReference>
<dbReference type="InterPro" id="IPR029039">
    <property type="entry name" value="Flavoprotein-like_sf"/>
</dbReference>
<dbReference type="SUPFAM" id="SSF56436">
    <property type="entry name" value="C-type lectin-like"/>
    <property type="match status" value="1"/>
</dbReference>
<dbReference type="GO" id="GO:0016651">
    <property type="term" value="F:oxidoreductase activity, acting on NAD(P)H"/>
    <property type="evidence" value="ECO:0007669"/>
    <property type="project" value="UniProtKB-ARBA"/>
</dbReference>
<keyword evidence="6" id="KW-1185">Reference proteome</keyword>
<proteinExistence type="predicted"/>
<accession>A0A926DNP3</accession>
<keyword evidence="1" id="KW-0732">Signal</keyword>
<dbReference type="PANTHER" id="PTHR39201">
    <property type="entry name" value="EXPORTED PROTEIN-RELATED"/>
    <property type="match status" value="1"/>
</dbReference>
<dbReference type="Gene3D" id="3.90.1580.10">
    <property type="entry name" value="paralog of FGE (formylglycine-generating enzyme)"/>
    <property type="match status" value="1"/>
</dbReference>
<feature type="signal peptide" evidence="1">
    <location>
        <begin position="1"/>
        <end position="22"/>
    </location>
</feature>
<dbReference type="EMBL" id="JACRSU010000003">
    <property type="protein sequence ID" value="MBC8541042.1"/>
    <property type="molecule type" value="Genomic_DNA"/>
</dbReference>
<dbReference type="AlphaFoldDB" id="A0A926DNP3"/>
<dbReference type="InterPro" id="IPR001226">
    <property type="entry name" value="Flavodoxin_CS"/>
</dbReference>
<dbReference type="InterPro" id="IPR042095">
    <property type="entry name" value="SUMF_sf"/>
</dbReference>
<comment type="caution">
    <text evidence="5">The sequence shown here is derived from an EMBL/GenBank/DDBJ whole genome shotgun (WGS) entry which is preliminary data.</text>
</comment>
<dbReference type="Pfam" id="PF07833">
    <property type="entry name" value="Cu_amine_oxidN1"/>
    <property type="match status" value="1"/>
</dbReference>
<dbReference type="InterPro" id="IPR008254">
    <property type="entry name" value="Flavodoxin/NO_synth"/>
</dbReference>
<evidence type="ECO:0000259" key="4">
    <source>
        <dbReference type="Pfam" id="PF12682"/>
    </source>
</evidence>
<dbReference type="PROSITE" id="PS00201">
    <property type="entry name" value="FLAVODOXIN"/>
    <property type="match status" value="1"/>
</dbReference>
<reference evidence="5" key="1">
    <citation type="submission" date="2020-08" db="EMBL/GenBank/DDBJ databases">
        <title>Genome public.</title>
        <authorList>
            <person name="Liu C."/>
            <person name="Sun Q."/>
        </authorList>
    </citation>
    <scope>NUCLEOTIDE SEQUENCE</scope>
    <source>
        <strain evidence="5">H8</strain>
    </source>
</reference>
<dbReference type="GO" id="GO:0009055">
    <property type="term" value="F:electron transfer activity"/>
    <property type="evidence" value="ECO:0007669"/>
    <property type="project" value="InterPro"/>
</dbReference>
<evidence type="ECO:0000259" key="2">
    <source>
        <dbReference type="Pfam" id="PF03781"/>
    </source>
</evidence>
<feature type="domain" description="Flavodoxin-like" evidence="4">
    <location>
        <begin position="434"/>
        <end position="589"/>
    </location>
</feature>
<dbReference type="SUPFAM" id="SSF52218">
    <property type="entry name" value="Flavoproteins"/>
    <property type="match status" value="1"/>
</dbReference>
<sequence>MKRILCMTLSLILCFSCFAVFAADETQDLSILLQIDNPQMLVNGVEKEIDFGRGTAPILQNNRTLLPVRAIVEEMGGTVLWDGASQEVTLSLGANEIRLVIDSTTAYLNDTAQTLDVAPTVLNDRTMLPIRFIAESFKFSVDWNETEQMITITKTGNTDVNIEATDDFVLINGGTFQMGSPENEPERDADERLHEVSVDSFYLAKTELTQQDYQAVTGSNPSEFQGAGNPVENVTWYDAIRFCNTKSEVEGLSPCYTISGTTVTWDKSANGYRLPTEAEWEYAARANTDTPFSFGSYVNDEDANCYNAYGYNNNASGQWVNGYLEHTVSTDSYLANGNGLYNMHGNVAEWVWDWYGSYSEEASLNPTGMQAGNYKIARGGGWNDFPKHIRSAYRSAYPADVPLYSIGIRLARNAVDMTGTVTSENHANADGRNKTLIVYFSQTGNTDGFANIIAEMTGADIFRVERKTPYSATGNSVSLYAEALTEYRENAVPDLNAYLEDVGLDINQYDTILLGYCNWWASIPAPIRTFLTHYDFSGKTIIPFCSMGGGRFGQTISAVAKLAPNSTIQKGLAVTYSSYNRDEIATWLAENRIEMVNAQ</sequence>
<dbReference type="Pfam" id="PF03781">
    <property type="entry name" value="FGE-sulfatase"/>
    <property type="match status" value="1"/>
</dbReference>